<organism evidence="4 5">
    <name type="scientific">Alcanivorax nanhaiticus</name>
    <dbReference type="NCBI Taxonomy" id="1177154"/>
    <lineage>
        <taxon>Bacteria</taxon>
        <taxon>Pseudomonadati</taxon>
        <taxon>Pseudomonadota</taxon>
        <taxon>Gammaproteobacteria</taxon>
        <taxon>Oceanospirillales</taxon>
        <taxon>Alcanivoracaceae</taxon>
        <taxon>Alcanivorax</taxon>
    </lineage>
</organism>
<dbReference type="OrthoDB" id="6536821at2"/>
<dbReference type="STRING" id="1177154.Y5S_00632"/>
<evidence type="ECO:0000313" key="5">
    <source>
        <dbReference type="Proteomes" id="UP000029444"/>
    </source>
</evidence>
<dbReference type="Pfam" id="PF21522">
    <property type="entry name" value="MreB-like_C"/>
    <property type="match status" value="1"/>
</dbReference>
<comment type="caution">
    <text evidence="4">The sequence shown here is derived from an EMBL/GenBank/DDBJ whole genome shotgun (WGS) entry which is preliminary data.</text>
</comment>
<dbReference type="Gene3D" id="3.30.420.40">
    <property type="match status" value="2"/>
</dbReference>
<evidence type="ECO:0000256" key="1">
    <source>
        <dbReference type="SAM" id="MobiDB-lite"/>
    </source>
</evidence>
<name>A0A095UUG4_9GAMM</name>
<dbReference type="RefSeq" id="WP_035230340.1">
    <property type="nucleotide sequence ID" value="NZ_ARXV01000002.1"/>
</dbReference>
<proteinExistence type="predicted"/>
<dbReference type="SUPFAM" id="SSF53067">
    <property type="entry name" value="Actin-like ATPase domain"/>
    <property type="match status" value="2"/>
</dbReference>
<feature type="region of interest" description="Disordered" evidence="1">
    <location>
        <begin position="1"/>
        <end position="22"/>
    </location>
</feature>
<keyword evidence="5" id="KW-1185">Reference proteome</keyword>
<dbReference type="EMBL" id="ARXV01000002">
    <property type="protein sequence ID" value="KGD66160.1"/>
    <property type="molecule type" value="Genomic_DNA"/>
</dbReference>
<reference evidence="4 5" key="1">
    <citation type="submission" date="2012-09" db="EMBL/GenBank/DDBJ databases">
        <title>Genome Sequence of alkane-degrading Bacterium Alcanivorax sp. 19-m-6.</title>
        <authorList>
            <person name="Lai Q."/>
            <person name="Shao Z."/>
        </authorList>
    </citation>
    <scope>NUCLEOTIDE SEQUENCE [LARGE SCALE GENOMIC DNA]</scope>
    <source>
        <strain evidence="4 5">19-m-6</strain>
    </source>
</reference>
<protein>
    <submittedName>
        <fullName evidence="4">Bacterial StbA plasmid stability protein</fullName>
    </submittedName>
</protein>
<dbReference type="InterPro" id="IPR049067">
    <property type="entry name" value="MreB-like_C"/>
</dbReference>
<dbReference type="PATRIC" id="fig|1177154.3.peg.639"/>
<sequence>MTELTDEKFSDEDKPPVATNPMAVGQVGLDDGYAYTKVALPDGRLLAVPSRARMGSAGVTWIRDEEQKIFEYETGGSVYSVGAVDGEPTQFDEYPGSALNRVIVQHALQQAGLSGRSVHVVTGLPVSAFYRNDGQQRRQAIQAKREGLKLAVEPVVARKASQRSAQQGLLKVSIAFHEVIPEALAAWYDYVIVMTDDDGVTLDADRVNAPIAIVDIGGRTTDYVVVQDQGIVHGSSGSLNRGMLNVKIRVANRIQEQFDINELGEQSISRAVDTHRLRLHGKDHDVSAMVAEAKRELVERLYTETRRKLGLGVELDRVLFVGGGSAALAADIANWFPNQIMADHAAFANARGMLKYLQFVCDAPVREG</sequence>
<dbReference type="InterPro" id="IPR043129">
    <property type="entry name" value="ATPase_NBD"/>
</dbReference>
<dbReference type="AlphaFoldDB" id="A0A095UUG4"/>
<feature type="domain" description="Plasmid segregation protein ParM/StbA N-terminal" evidence="2">
    <location>
        <begin position="65"/>
        <end position="155"/>
    </location>
</feature>
<gene>
    <name evidence="4" type="ORF">Y5S_00632</name>
</gene>
<dbReference type="InterPro" id="IPR056367">
    <property type="entry name" value="ASKHA_NBD_ParM_R1-like"/>
</dbReference>
<dbReference type="Pfam" id="PF06406">
    <property type="entry name" value="StbA_N"/>
    <property type="match status" value="1"/>
</dbReference>
<dbReference type="eggNOG" id="COG0443">
    <property type="taxonomic scope" value="Bacteria"/>
</dbReference>
<evidence type="ECO:0000259" key="2">
    <source>
        <dbReference type="Pfam" id="PF06406"/>
    </source>
</evidence>
<evidence type="ECO:0000313" key="4">
    <source>
        <dbReference type="EMBL" id="KGD66160.1"/>
    </source>
</evidence>
<feature type="domain" description="Actin homologue MreB-like C-terminal" evidence="3">
    <location>
        <begin position="213"/>
        <end position="330"/>
    </location>
</feature>
<accession>A0A095UUG4</accession>
<dbReference type="InterPro" id="IPR009440">
    <property type="entry name" value="ParM/StbA_N"/>
</dbReference>
<feature type="compositionally biased region" description="Basic and acidic residues" evidence="1">
    <location>
        <begin position="1"/>
        <end position="15"/>
    </location>
</feature>
<evidence type="ECO:0000259" key="3">
    <source>
        <dbReference type="Pfam" id="PF21522"/>
    </source>
</evidence>
<dbReference type="Proteomes" id="UP000029444">
    <property type="component" value="Unassembled WGS sequence"/>
</dbReference>
<dbReference type="CDD" id="cd24022">
    <property type="entry name" value="ASKHA_NBD_ParM_R1-like"/>
    <property type="match status" value="1"/>
</dbReference>